<comment type="caution">
    <text evidence="2">The sequence shown here is derived from an EMBL/GenBank/DDBJ whole genome shotgun (WGS) entry which is preliminary data.</text>
</comment>
<accession>A0ABR2Z7A5</accession>
<proteinExistence type="predicted"/>
<gene>
    <name evidence="2" type="ORF">AAF712_015804</name>
</gene>
<dbReference type="EMBL" id="JBBXMP010000496">
    <property type="protein sequence ID" value="KAL0057555.1"/>
    <property type="molecule type" value="Genomic_DNA"/>
</dbReference>
<evidence type="ECO:0000313" key="3">
    <source>
        <dbReference type="Proteomes" id="UP001437256"/>
    </source>
</evidence>
<evidence type="ECO:0000313" key="2">
    <source>
        <dbReference type="EMBL" id="KAL0057555.1"/>
    </source>
</evidence>
<name>A0ABR2Z7A5_9AGAR</name>
<sequence>MQEEEDDAGQMVESPQQHLYHSPHMSLSNSKPLNSRLSVQSISYSDTSCSQASFRTSPTQTPSFGQIPSPGTMLYSLPPATNNDESHNQSSYVARPSHPTVIDAHLQPSLSKVNQRGKTKRHRLLAKTQKQAEMIDKLKAEALKNPPKSYHRQSDRLLSISTAGFELQDIYKSPSPETPFPTSTVSIAPALKDYGDSQGYSYSRMMYSTFSHLPPFPLKAARSDEVGSMDNSTSAPISLWGDITVQVAWKEFRSRVGTSELVGVPSALQI</sequence>
<evidence type="ECO:0000256" key="1">
    <source>
        <dbReference type="SAM" id="MobiDB-lite"/>
    </source>
</evidence>
<reference evidence="2 3" key="1">
    <citation type="submission" date="2024-05" db="EMBL/GenBank/DDBJ databases">
        <title>A draft genome resource for the thread blight pathogen Marasmius tenuissimus strain MS-2.</title>
        <authorList>
            <person name="Yulfo-Soto G.E."/>
            <person name="Baruah I.K."/>
            <person name="Amoako-Attah I."/>
            <person name="Bukari Y."/>
            <person name="Meinhardt L.W."/>
            <person name="Bailey B.A."/>
            <person name="Cohen S.P."/>
        </authorList>
    </citation>
    <scope>NUCLEOTIDE SEQUENCE [LARGE SCALE GENOMIC DNA]</scope>
    <source>
        <strain evidence="2 3">MS-2</strain>
    </source>
</reference>
<organism evidence="2 3">
    <name type="scientific">Marasmius tenuissimus</name>
    <dbReference type="NCBI Taxonomy" id="585030"/>
    <lineage>
        <taxon>Eukaryota</taxon>
        <taxon>Fungi</taxon>
        <taxon>Dikarya</taxon>
        <taxon>Basidiomycota</taxon>
        <taxon>Agaricomycotina</taxon>
        <taxon>Agaricomycetes</taxon>
        <taxon>Agaricomycetidae</taxon>
        <taxon>Agaricales</taxon>
        <taxon>Marasmiineae</taxon>
        <taxon>Marasmiaceae</taxon>
        <taxon>Marasmius</taxon>
    </lineage>
</organism>
<feature type="compositionally biased region" description="Polar residues" evidence="1">
    <location>
        <begin position="13"/>
        <end position="66"/>
    </location>
</feature>
<dbReference type="Proteomes" id="UP001437256">
    <property type="component" value="Unassembled WGS sequence"/>
</dbReference>
<keyword evidence="3" id="KW-1185">Reference proteome</keyword>
<feature type="region of interest" description="Disordered" evidence="1">
    <location>
        <begin position="1"/>
        <end position="71"/>
    </location>
</feature>
<protein>
    <submittedName>
        <fullName evidence="2">Uncharacterized protein</fullName>
    </submittedName>
</protein>